<reference evidence="1 2" key="1">
    <citation type="journal article" date="2022" name="Int. J. Syst. Evol. Microbiol.">
        <title>Miniphocaeibacter halophilus sp. nov., an ammonium-tolerant acetate-producing bacterium isolated from a biogas system.</title>
        <authorList>
            <person name="Schnurer A."/>
            <person name="Singh A."/>
            <person name="Bi S."/>
            <person name="Qiao W."/>
            <person name="Westerholm M."/>
        </authorList>
    </citation>
    <scope>NUCLEOTIDE SEQUENCE [LARGE SCALE GENOMIC DNA]</scope>
    <source>
        <strain evidence="1 2">AMB_01</strain>
    </source>
</reference>
<sequence>MKNLIIRALTGIVLVAVLIGFTILGKTYLLLLTTFLSLVGIYEFFNIMKKLEYKPNYLLAFIFSLLLLLTVYFGYTNIESSIILVYTLFVMIMMTFFDLFDHKTAFLQIFVVTYITLSFSRLILLSDTMLIWLVYITSWGTDTFAYLVGSVFGKHKLIEKLSPKKSIEGAIGGIIGAAILTYIFAVVFKFDNKMQLVIIASIGSVISQIGDLCASKFKRISNTKDYGTIFLGHGGVLDRFDSVLFTAPYIYLIYSFL</sequence>
<evidence type="ECO:0000313" key="1">
    <source>
        <dbReference type="EMBL" id="QQK07680.1"/>
    </source>
</evidence>
<organism evidence="1 2">
    <name type="scientific">Miniphocaeibacter halophilus</name>
    <dbReference type="NCBI Taxonomy" id="2931922"/>
    <lineage>
        <taxon>Bacteria</taxon>
        <taxon>Bacillati</taxon>
        <taxon>Bacillota</taxon>
        <taxon>Tissierellia</taxon>
        <taxon>Tissierellales</taxon>
        <taxon>Peptoniphilaceae</taxon>
        <taxon>Miniphocaeibacter</taxon>
    </lineage>
</organism>
<keyword evidence="1" id="KW-0808">Transferase</keyword>
<name>A0AC61MSW7_9FIRM</name>
<protein>
    <submittedName>
        <fullName evidence="1">Phosphatidate cytidylyltransferase</fullName>
    </submittedName>
</protein>
<keyword evidence="2" id="KW-1185">Reference proteome</keyword>
<gene>
    <name evidence="1" type="ORF">JFY71_10375</name>
</gene>
<evidence type="ECO:0000313" key="2">
    <source>
        <dbReference type="Proteomes" id="UP000595814"/>
    </source>
</evidence>
<accession>A0AC61MSW7</accession>
<proteinExistence type="predicted"/>
<dbReference type="Proteomes" id="UP000595814">
    <property type="component" value="Chromosome"/>
</dbReference>
<keyword evidence="1" id="KW-0548">Nucleotidyltransferase</keyword>
<dbReference type="EMBL" id="CP066744">
    <property type="protein sequence ID" value="QQK07680.1"/>
    <property type="molecule type" value="Genomic_DNA"/>
</dbReference>